<evidence type="ECO:0000256" key="4">
    <source>
        <dbReference type="ARBA" id="ARBA00022475"/>
    </source>
</evidence>
<evidence type="ECO:0000256" key="5">
    <source>
        <dbReference type="ARBA" id="ARBA00022703"/>
    </source>
</evidence>
<dbReference type="SMART" id="SM00208">
    <property type="entry name" value="TNFR"/>
    <property type="match status" value="3"/>
</dbReference>
<comment type="caution">
    <text evidence="16">Lacks conserved residue(s) required for the propagation of feature annotation.</text>
</comment>
<dbReference type="InterPro" id="IPR001368">
    <property type="entry name" value="TNFR/NGFR_Cys_rich_reg"/>
</dbReference>
<keyword evidence="9" id="KW-0564">Palmitate</keyword>
<protein>
    <recommendedName>
        <fullName evidence="3">Tumor necrosis factor receptor superfamily member 6</fullName>
    </recommendedName>
    <alternativeName>
        <fullName evidence="14">Apo-1 antigen</fullName>
    </alternativeName>
    <alternativeName>
        <fullName evidence="15">Apoptosis-mediating surface antigen FAS</fullName>
    </alternativeName>
    <alternativeName>
        <fullName evidence="13">FASLG receptor</fullName>
    </alternativeName>
</protein>
<dbReference type="PaxDb" id="30732-ENSOMEP00000005338"/>
<dbReference type="InterPro" id="IPR011029">
    <property type="entry name" value="DEATH-like_dom_sf"/>
</dbReference>
<dbReference type="GO" id="GO:0097527">
    <property type="term" value="P:necroptotic signaling pathway"/>
    <property type="evidence" value="ECO:0007669"/>
    <property type="project" value="TreeGrafter"/>
</dbReference>
<keyword evidence="8" id="KW-0112">Calmodulin-binding</keyword>
<evidence type="ECO:0000256" key="13">
    <source>
        <dbReference type="ARBA" id="ARBA00030181"/>
    </source>
</evidence>
<keyword evidence="17" id="KW-1133">Transmembrane helix</keyword>
<dbReference type="PRINTS" id="PR01680">
    <property type="entry name" value="TNFACTORR6"/>
</dbReference>
<dbReference type="GO" id="GO:0032872">
    <property type="term" value="P:regulation of stress-activated MAPK cascade"/>
    <property type="evidence" value="ECO:0007669"/>
    <property type="project" value="TreeGrafter"/>
</dbReference>
<evidence type="ECO:0000256" key="9">
    <source>
        <dbReference type="ARBA" id="ARBA00023139"/>
    </source>
</evidence>
<evidence type="ECO:0000259" key="19">
    <source>
        <dbReference type="PROSITE" id="PS50017"/>
    </source>
</evidence>
<dbReference type="InterPro" id="IPR034055">
    <property type="entry name" value="TNFRSF6_N_teleost"/>
</dbReference>
<dbReference type="GO" id="GO:0006924">
    <property type="term" value="P:activation-induced cell death of T cells"/>
    <property type="evidence" value="ECO:0007669"/>
    <property type="project" value="TreeGrafter"/>
</dbReference>
<dbReference type="Gene3D" id="2.10.50.10">
    <property type="entry name" value="Tumor Necrosis Factor Receptor, subunit A, domain 2"/>
    <property type="match status" value="2"/>
</dbReference>
<keyword evidence="17" id="KW-0472">Membrane</keyword>
<dbReference type="InterPro" id="IPR008063">
    <property type="entry name" value="Fas_rcpt"/>
</dbReference>
<feature type="repeat" description="TNFR-Cys" evidence="16">
    <location>
        <begin position="71"/>
        <end position="115"/>
    </location>
</feature>
<keyword evidence="17" id="KW-0812">Transmembrane</keyword>
<dbReference type="SUPFAM" id="SSF47986">
    <property type="entry name" value="DEATH domain"/>
    <property type="match status" value="1"/>
</dbReference>
<feature type="signal peptide" evidence="18">
    <location>
        <begin position="1"/>
        <end position="25"/>
    </location>
</feature>
<dbReference type="GO" id="GO:0005516">
    <property type="term" value="F:calmodulin binding"/>
    <property type="evidence" value="ECO:0007669"/>
    <property type="project" value="UniProtKB-KW"/>
</dbReference>
<evidence type="ECO:0000256" key="12">
    <source>
        <dbReference type="ARBA" id="ARBA00023288"/>
    </source>
</evidence>
<feature type="domain" description="TNFR-Cys" evidence="20">
    <location>
        <begin position="116"/>
        <end position="155"/>
    </location>
</feature>
<dbReference type="CDD" id="cd13423">
    <property type="entry name" value="TNFRSF6_teleost"/>
    <property type="match status" value="1"/>
</dbReference>
<keyword evidence="6 18" id="KW-0732">Signal</keyword>
<evidence type="ECO:0000256" key="16">
    <source>
        <dbReference type="PROSITE-ProRule" id="PRU00206"/>
    </source>
</evidence>
<keyword evidence="5" id="KW-0053">Apoptosis</keyword>
<dbReference type="STRING" id="30732.ENSOMEP00000005338"/>
<dbReference type="Gene3D" id="1.10.533.10">
    <property type="entry name" value="Death Domain, Fas"/>
    <property type="match status" value="1"/>
</dbReference>
<keyword evidence="22" id="KW-1185">Reference proteome</keyword>
<evidence type="ECO:0000256" key="10">
    <source>
        <dbReference type="ARBA" id="ARBA00023157"/>
    </source>
</evidence>
<evidence type="ECO:0000256" key="7">
    <source>
        <dbReference type="ARBA" id="ARBA00022737"/>
    </source>
</evidence>
<dbReference type="GO" id="GO:0031265">
    <property type="term" value="C:CD95 death-inducing signaling complex"/>
    <property type="evidence" value="ECO:0007669"/>
    <property type="project" value="TreeGrafter"/>
</dbReference>
<dbReference type="Ensembl" id="ENSOMET00000007635.1">
    <property type="protein sequence ID" value="ENSOMEP00000005338.1"/>
    <property type="gene ID" value="ENSOMEG00000006331.1"/>
</dbReference>
<evidence type="ECO:0000259" key="20">
    <source>
        <dbReference type="PROSITE" id="PS50050"/>
    </source>
</evidence>
<evidence type="ECO:0000313" key="22">
    <source>
        <dbReference type="Proteomes" id="UP000261560"/>
    </source>
</evidence>
<evidence type="ECO:0000256" key="11">
    <source>
        <dbReference type="ARBA" id="ARBA00023180"/>
    </source>
</evidence>
<dbReference type="PROSITE" id="PS50050">
    <property type="entry name" value="TNFR_NGFR_2"/>
    <property type="match status" value="2"/>
</dbReference>
<dbReference type="PANTHER" id="PTHR46874:SF1">
    <property type="entry name" value="TUMOR NECROSIS FACTOR RECEPTOR SUPERFAMILY MEMBER 6"/>
    <property type="match status" value="1"/>
</dbReference>
<evidence type="ECO:0000256" key="15">
    <source>
        <dbReference type="ARBA" id="ARBA00032502"/>
    </source>
</evidence>
<feature type="domain" description="TNFR-Cys" evidence="20">
    <location>
        <begin position="71"/>
        <end position="115"/>
    </location>
</feature>
<dbReference type="GO" id="GO:0005031">
    <property type="term" value="F:tumor necrosis factor receptor activity"/>
    <property type="evidence" value="ECO:0007669"/>
    <property type="project" value="TreeGrafter"/>
</dbReference>
<dbReference type="Pfam" id="PF00020">
    <property type="entry name" value="TNFR_c6"/>
    <property type="match status" value="1"/>
</dbReference>
<evidence type="ECO:0000256" key="14">
    <source>
        <dbReference type="ARBA" id="ARBA00032338"/>
    </source>
</evidence>
<name>A0A3B3BJX1_ORYME</name>
<feature type="transmembrane region" description="Helical" evidence="17">
    <location>
        <begin position="166"/>
        <end position="186"/>
    </location>
</feature>
<dbReference type="GO" id="GO:0009897">
    <property type="term" value="C:external side of plasma membrane"/>
    <property type="evidence" value="ECO:0007669"/>
    <property type="project" value="TreeGrafter"/>
</dbReference>
<dbReference type="GO" id="GO:0043066">
    <property type="term" value="P:negative regulation of apoptotic process"/>
    <property type="evidence" value="ECO:0007669"/>
    <property type="project" value="TreeGrafter"/>
</dbReference>
<keyword evidence="11" id="KW-0325">Glycoprotein</keyword>
<evidence type="ECO:0000256" key="2">
    <source>
        <dbReference type="ARBA" id="ARBA00004285"/>
    </source>
</evidence>
<dbReference type="SUPFAM" id="SSF57586">
    <property type="entry name" value="TNF receptor-like"/>
    <property type="match status" value="2"/>
</dbReference>
<evidence type="ECO:0000256" key="17">
    <source>
        <dbReference type="SAM" id="Phobius"/>
    </source>
</evidence>
<keyword evidence="12" id="KW-0449">Lipoprotein</keyword>
<evidence type="ECO:0000256" key="18">
    <source>
        <dbReference type="SAM" id="SignalP"/>
    </source>
</evidence>
<evidence type="ECO:0000313" key="21">
    <source>
        <dbReference type="Ensembl" id="ENSOMEP00000005338.1"/>
    </source>
</evidence>
<feature type="chain" id="PRO_5017400051" description="Tumor necrosis factor receptor superfamily member 6" evidence="18">
    <location>
        <begin position="26"/>
        <end position="340"/>
    </location>
</feature>
<feature type="disulfide bond" evidence="16">
    <location>
        <begin position="117"/>
        <end position="132"/>
    </location>
</feature>
<dbReference type="PROSITE" id="PS50017">
    <property type="entry name" value="DEATH_DOMAIN"/>
    <property type="match status" value="1"/>
</dbReference>
<dbReference type="Proteomes" id="UP000261560">
    <property type="component" value="Unplaced"/>
</dbReference>
<keyword evidence="4" id="KW-1003">Cell membrane</keyword>
<dbReference type="OMA" id="RDTKCRC"/>
<evidence type="ECO:0000256" key="8">
    <source>
        <dbReference type="ARBA" id="ARBA00022860"/>
    </source>
</evidence>
<evidence type="ECO:0000256" key="1">
    <source>
        <dbReference type="ARBA" id="ARBA00004251"/>
    </source>
</evidence>
<dbReference type="GO" id="GO:0006955">
    <property type="term" value="P:immune response"/>
    <property type="evidence" value="ECO:0007669"/>
    <property type="project" value="InterPro"/>
</dbReference>
<feature type="domain" description="Death" evidence="19">
    <location>
        <begin position="259"/>
        <end position="328"/>
    </location>
</feature>
<dbReference type="GeneTree" id="ENSGT00950000183126"/>
<keyword evidence="10 16" id="KW-1015">Disulfide bond</keyword>
<dbReference type="GO" id="GO:0097049">
    <property type="term" value="P:motor neuron apoptotic process"/>
    <property type="evidence" value="ECO:0007669"/>
    <property type="project" value="TreeGrafter"/>
</dbReference>
<dbReference type="AlphaFoldDB" id="A0A3B3BJX1"/>
<dbReference type="PANTHER" id="PTHR46874">
    <property type="entry name" value="TUMOR NECROSIS FACTOR RECEPTOR SUPERFAMILY MEMBER 6"/>
    <property type="match status" value="1"/>
</dbReference>
<proteinExistence type="predicted"/>
<accession>A0A3B3BJX1</accession>
<feature type="repeat" description="TNFR-Cys" evidence="16">
    <location>
        <begin position="116"/>
        <end position="155"/>
    </location>
</feature>
<reference evidence="21" key="1">
    <citation type="submission" date="2025-08" db="UniProtKB">
        <authorList>
            <consortium name="Ensembl"/>
        </authorList>
    </citation>
    <scope>IDENTIFICATION</scope>
</reference>
<dbReference type="GO" id="GO:0097192">
    <property type="term" value="P:extrinsic apoptotic signaling pathway in absence of ligand"/>
    <property type="evidence" value="ECO:0007669"/>
    <property type="project" value="TreeGrafter"/>
</dbReference>
<dbReference type="InterPro" id="IPR000488">
    <property type="entry name" value="Death_dom"/>
</dbReference>
<reference evidence="21" key="2">
    <citation type="submission" date="2025-09" db="UniProtKB">
        <authorList>
            <consortium name="Ensembl"/>
        </authorList>
    </citation>
    <scope>IDENTIFICATION</scope>
</reference>
<evidence type="ECO:0000256" key="3">
    <source>
        <dbReference type="ARBA" id="ARBA00015761"/>
    </source>
</evidence>
<evidence type="ECO:0000256" key="6">
    <source>
        <dbReference type="ARBA" id="ARBA00022729"/>
    </source>
</evidence>
<sequence>MAMGRSANLWVYFFLIFLIWTLTSSALTEAPNDGCADGTYQHEGVTCCLCGPGQKVLKHCTRNPNDGDCGFCEEGKTYREEPTSETTCEPCDSCSHPNANLEVVEQCTTSRNSKCGCQKDYYCDSKESCVVCHSCKTCESTGVKIACNGTSNTVCNDSKGGSAGTIAGIIIPILIILGVIGGILYWKKKKGKTNGEDEPDSEELEYLNGKKKIPQRGISCHSSYPNESNNNYIFFLLQIPEVNIEPHLSDIAQVLGWKDMRYIARKSEISNTVIETCKLNHPNDTEESTFELLKTWLEKTGSSGLRSLVQILQKSGKKQKKERILNLVRPDANNESSNPV</sequence>
<dbReference type="GO" id="GO:0045121">
    <property type="term" value="C:membrane raft"/>
    <property type="evidence" value="ECO:0007669"/>
    <property type="project" value="UniProtKB-SubCell"/>
</dbReference>
<comment type="subcellular location">
    <subcellularLocation>
        <location evidence="1">Cell membrane</location>
        <topology evidence="1">Single-pass type I membrane protein</topology>
    </subcellularLocation>
    <subcellularLocation>
        <location evidence="2">Membrane raft</location>
    </subcellularLocation>
</comment>
<keyword evidence="7" id="KW-0677">Repeat</keyword>
<dbReference type="Pfam" id="PF00531">
    <property type="entry name" value="Death"/>
    <property type="match status" value="1"/>
</dbReference>
<organism evidence="21 22">
    <name type="scientific">Oryzias melastigma</name>
    <name type="common">Marine medaka</name>
    <dbReference type="NCBI Taxonomy" id="30732"/>
    <lineage>
        <taxon>Eukaryota</taxon>
        <taxon>Metazoa</taxon>
        <taxon>Chordata</taxon>
        <taxon>Craniata</taxon>
        <taxon>Vertebrata</taxon>
        <taxon>Euteleostomi</taxon>
        <taxon>Actinopterygii</taxon>
        <taxon>Neopterygii</taxon>
        <taxon>Teleostei</taxon>
        <taxon>Neoteleostei</taxon>
        <taxon>Acanthomorphata</taxon>
        <taxon>Ovalentaria</taxon>
        <taxon>Atherinomorphae</taxon>
        <taxon>Beloniformes</taxon>
        <taxon>Adrianichthyidae</taxon>
        <taxon>Oryziinae</taxon>
        <taxon>Oryzias</taxon>
    </lineage>
</organism>